<protein>
    <submittedName>
        <fullName evidence="2">Uncharacterized protein</fullName>
    </submittedName>
</protein>
<sequence length="51" mass="5612">MTVFDANCIYTIKCLALIFVAAPGAMLIGALLIYLFALCCKQISGLWKEQK</sequence>
<keyword evidence="1" id="KW-0472">Membrane</keyword>
<keyword evidence="1" id="KW-1133">Transmembrane helix</keyword>
<name>A0A8S5T2N8_9CAUD</name>
<evidence type="ECO:0000256" key="1">
    <source>
        <dbReference type="SAM" id="Phobius"/>
    </source>
</evidence>
<dbReference type="EMBL" id="BK032735">
    <property type="protein sequence ID" value="DAF57628.1"/>
    <property type="molecule type" value="Genomic_DNA"/>
</dbReference>
<organism evidence="2">
    <name type="scientific">Siphoviridae sp. ctM6i4</name>
    <dbReference type="NCBI Taxonomy" id="2827852"/>
    <lineage>
        <taxon>Viruses</taxon>
        <taxon>Duplodnaviria</taxon>
        <taxon>Heunggongvirae</taxon>
        <taxon>Uroviricota</taxon>
        <taxon>Caudoviricetes</taxon>
    </lineage>
</organism>
<feature type="transmembrane region" description="Helical" evidence="1">
    <location>
        <begin position="15"/>
        <end position="38"/>
    </location>
</feature>
<evidence type="ECO:0000313" key="2">
    <source>
        <dbReference type="EMBL" id="DAF57628.1"/>
    </source>
</evidence>
<proteinExistence type="predicted"/>
<reference evidence="2" key="1">
    <citation type="journal article" date="2021" name="Proc. Natl. Acad. Sci. U.S.A.">
        <title>A Catalog of Tens of Thousands of Viruses from Human Metagenomes Reveals Hidden Associations with Chronic Diseases.</title>
        <authorList>
            <person name="Tisza M.J."/>
            <person name="Buck C.B."/>
        </authorList>
    </citation>
    <scope>NUCLEOTIDE SEQUENCE</scope>
    <source>
        <strain evidence="2">CtM6i4</strain>
    </source>
</reference>
<accession>A0A8S5T2N8</accession>
<keyword evidence="1" id="KW-0812">Transmembrane</keyword>